<evidence type="ECO:0000256" key="3">
    <source>
        <dbReference type="ARBA" id="ARBA00022989"/>
    </source>
</evidence>
<keyword evidence="2 5" id="KW-0812">Transmembrane</keyword>
<dbReference type="Gene3D" id="1.20.1070.10">
    <property type="entry name" value="Rhodopsin 7-helix transmembrane proteins"/>
    <property type="match status" value="1"/>
</dbReference>
<dbReference type="Pfam" id="PF10328">
    <property type="entry name" value="7TM_GPCR_Srx"/>
    <property type="match status" value="1"/>
</dbReference>
<evidence type="ECO:0000313" key="7">
    <source>
        <dbReference type="EMBL" id="KHJ96722.1"/>
    </source>
</evidence>
<dbReference type="OrthoDB" id="5825164at2759"/>
<dbReference type="EMBL" id="KN549600">
    <property type="protein sequence ID" value="KHJ96722.1"/>
    <property type="molecule type" value="Genomic_DNA"/>
</dbReference>
<evidence type="ECO:0000256" key="1">
    <source>
        <dbReference type="ARBA" id="ARBA00004370"/>
    </source>
</evidence>
<feature type="domain" description="G-protein coupled receptors family 1 profile" evidence="6">
    <location>
        <begin position="1"/>
        <end position="205"/>
    </location>
</feature>
<keyword evidence="4 5" id="KW-0472">Membrane</keyword>
<reference evidence="7 8" key="1">
    <citation type="submission" date="2014-03" db="EMBL/GenBank/DDBJ databases">
        <title>Draft genome of the hookworm Oesophagostomum dentatum.</title>
        <authorList>
            <person name="Mitreva M."/>
        </authorList>
    </citation>
    <scope>NUCLEOTIDE SEQUENCE [LARGE SCALE GENOMIC DNA]</scope>
    <source>
        <strain evidence="7 8">OD-Hann</strain>
    </source>
</reference>
<gene>
    <name evidence="7" type="ORF">OESDEN_03315</name>
</gene>
<keyword evidence="3 5" id="KW-1133">Transmembrane helix</keyword>
<keyword evidence="8" id="KW-1185">Reference proteome</keyword>
<accession>A0A0B1TLN4</accession>
<dbReference type="PANTHER" id="PTHR23017">
    <property type="entry name" value="SERPENTINE RECEPTOR, CLASS X"/>
    <property type="match status" value="1"/>
</dbReference>
<evidence type="ECO:0000256" key="5">
    <source>
        <dbReference type="SAM" id="Phobius"/>
    </source>
</evidence>
<dbReference type="InterPro" id="IPR017452">
    <property type="entry name" value="GPCR_Rhodpsn_7TM"/>
</dbReference>
<proteinExistence type="predicted"/>
<dbReference type="InterPro" id="IPR019430">
    <property type="entry name" value="7TM_GPCR_serpentine_rcpt_Srx"/>
</dbReference>
<dbReference type="CDD" id="cd00637">
    <property type="entry name" value="7tm_classA_rhodopsin-like"/>
    <property type="match status" value="1"/>
</dbReference>
<dbReference type="SUPFAM" id="SSF81321">
    <property type="entry name" value="Family A G protein-coupled receptor-like"/>
    <property type="match status" value="1"/>
</dbReference>
<sequence length="297" mass="34311">MQNSFGRLLTSQATGETVFCFIFAFYFSPTVFLNIDPMKMISRHFGLILLICYDICIFSHLFIALNRLCAICMPLRYTKLFSNSNTKLMMLASWIIPLLLCSLLYVYYDCGLIYEDSIYAFVWVPSNDCKFISWDICFRKDVCIVSIIAIADITTIIKVHITNKQIHKSGQRDTDRRRKKEINFLKQAVLQGIVFAFELYTYFILAWHFQNKWIIFALTSVTWTCTHSSDALIIIALNSEFRKLITVVKRPFRKCGQLEQPNSHENVSKARGYQINPIKSGAMLTTSETDYAIRGLA</sequence>
<protein>
    <recommendedName>
        <fullName evidence="6">G-protein coupled receptors family 1 profile domain-containing protein</fullName>
    </recommendedName>
</protein>
<dbReference type="PANTHER" id="PTHR23017:SF19">
    <property type="entry name" value="7TM GPCR SERPENTINE RECEPTOR CLASS X (SRX) DOMAIN-CONTAINING PROTEIN"/>
    <property type="match status" value="1"/>
</dbReference>
<feature type="transmembrane region" description="Helical" evidence="5">
    <location>
        <begin position="213"/>
        <end position="237"/>
    </location>
</feature>
<evidence type="ECO:0000256" key="4">
    <source>
        <dbReference type="ARBA" id="ARBA00023136"/>
    </source>
</evidence>
<dbReference type="AlphaFoldDB" id="A0A0B1TLN4"/>
<dbReference type="Proteomes" id="UP000053660">
    <property type="component" value="Unassembled WGS sequence"/>
</dbReference>
<organism evidence="7 8">
    <name type="scientific">Oesophagostomum dentatum</name>
    <name type="common">Nodular worm</name>
    <dbReference type="NCBI Taxonomy" id="61180"/>
    <lineage>
        <taxon>Eukaryota</taxon>
        <taxon>Metazoa</taxon>
        <taxon>Ecdysozoa</taxon>
        <taxon>Nematoda</taxon>
        <taxon>Chromadorea</taxon>
        <taxon>Rhabditida</taxon>
        <taxon>Rhabditina</taxon>
        <taxon>Rhabditomorpha</taxon>
        <taxon>Strongyloidea</taxon>
        <taxon>Strongylidae</taxon>
        <taxon>Oesophagostomum</taxon>
    </lineage>
</organism>
<dbReference type="GO" id="GO:0016020">
    <property type="term" value="C:membrane"/>
    <property type="evidence" value="ECO:0007669"/>
    <property type="project" value="UniProtKB-SubCell"/>
</dbReference>
<feature type="transmembrane region" description="Helical" evidence="5">
    <location>
        <begin position="45"/>
        <end position="68"/>
    </location>
</feature>
<name>A0A0B1TLN4_OESDE</name>
<evidence type="ECO:0000313" key="8">
    <source>
        <dbReference type="Proteomes" id="UP000053660"/>
    </source>
</evidence>
<feature type="transmembrane region" description="Helical" evidence="5">
    <location>
        <begin position="12"/>
        <end position="33"/>
    </location>
</feature>
<evidence type="ECO:0000256" key="2">
    <source>
        <dbReference type="ARBA" id="ARBA00022692"/>
    </source>
</evidence>
<feature type="transmembrane region" description="Helical" evidence="5">
    <location>
        <begin position="88"/>
        <end position="108"/>
    </location>
</feature>
<feature type="transmembrane region" description="Helical" evidence="5">
    <location>
        <begin position="188"/>
        <end position="207"/>
    </location>
</feature>
<comment type="subcellular location">
    <subcellularLocation>
        <location evidence="1">Membrane</location>
    </subcellularLocation>
</comment>
<dbReference type="PROSITE" id="PS50262">
    <property type="entry name" value="G_PROTEIN_RECEP_F1_2"/>
    <property type="match status" value="1"/>
</dbReference>
<evidence type="ECO:0000259" key="6">
    <source>
        <dbReference type="PROSITE" id="PS50262"/>
    </source>
</evidence>